<feature type="binding site" evidence="4">
    <location>
        <begin position="15"/>
        <end position="22"/>
    </location>
    <ligand>
        <name>substrate</name>
    </ligand>
</feature>
<proteinExistence type="predicted"/>
<feature type="binding site" evidence="4">
    <location>
        <position position="65"/>
    </location>
    <ligand>
        <name>substrate</name>
    </ligand>
</feature>
<dbReference type="Pfam" id="PF00300">
    <property type="entry name" value="His_Phos_1"/>
    <property type="match status" value="1"/>
</dbReference>
<comment type="caution">
    <text evidence="5">The sequence shown here is derived from an EMBL/GenBank/DDBJ whole genome shotgun (WGS) entry which is preliminary data.</text>
</comment>
<dbReference type="InterPro" id="IPR001345">
    <property type="entry name" value="PG/BPGM_mutase_AS"/>
</dbReference>
<dbReference type="Proteomes" id="UP000483018">
    <property type="component" value="Unassembled WGS sequence"/>
</dbReference>
<evidence type="ECO:0000256" key="4">
    <source>
        <dbReference type="PIRSR" id="PIRSR613078-2"/>
    </source>
</evidence>
<keyword evidence="6" id="KW-1185">Reference proteome</keyword>
<dbReference type="InterPro" id="IPR050275">
    <property type="entry name" value="PGM_Phosphatase"/>
</dbReference>
<dbReference type="CDD" id="cd07067">
    <property type="entry name" value="HP_PGM_like"/>
    <property type="match status" value="1"/>
</dbReference>
<dbReference type="Gene3D" id="3.40.50.1240">
    <property type="entry name" value="Phosphoglycerate mutase-like"/>
    <property type="match status" value="1"/>
</dbReference>
<feature type="active site" description="Tele-phosphohistidine intermediate" evidence="3">
    <location>
        <position position="16"/>
    </location>
</feature>
<dbReference type="GO" id="GO:0005737">
    <property type="term" value="C:cytoplasm"/>
    <property type="evidence" value="ECO:0007669"/>
    <property type="project" value="TreeGrafter"/>
</dbReference>
<organism evidence="5 6">
    <name type="scientific">Defluviitalea raffinosedens</name>
    <dbReference type="NCBI Taxonomy" id="1450156"/>
    <lineage>
        <taxon>Bacteria</taxon>
        <taxon>Bacillati</taxon>
        <taxon>Bacillota</taxon>
        <taxon>Clostridia</taxon>
        <taxon>Lachnospirales</taxon>
        <taxon>Defluviitaleaceae</taxon>
        <taxon>Defluviitalea</taxon>
    </lineage>
</organism>
<dbReference type="PROSITE" id="PS00175">
    <property type="entry name" value="PG_MUTASE"/>
    <property type="match status" value="1"/>
</dbReference>
<evidence type="ECO:0000313" key="6">
    <source>
        <dbReference type="Proteomes" id="UP000483018"/>
    </source>
</evidence>
<evidence type="ECO:0000313" key="5">
    <source>
        <dbReference type="EMBL" id="KAE9634918.1"/>
    </source>
</evidence>
<feature type="active site" description="Proton donor/acceptor" evidence="3">
    <location>
        <position position="87"/>
    </location>
</feature>
<dbReference type="PANTHER" id="PTHR48100:SF1">
    <property type="entry name" value="HISTIDINE PHOSPHATASE FAMILY PROTEIN-RELATED"/>
    <property type="match status" value="1"/>
</dbReference>
<dbReference type="AlphaFoldDB" id="A0A7C8LI66"/>
<dbReference type="EMBL" id="WSLF01000004">
    <property type="protein sequence ID" value="KAE9634918.1"/>
    <property type="molecule type" value="Genomic_DNA"/>
</dbReference>
<protein>
    <submittedName>
        <fullName evidence="5">Histidine phosphatase family protein</fullName>
    </submittedName>
</protein>
<keyword evidence="1" id="KW-0324">Glycolysis</keyword>
<dbReference type="SUPFAM" id="SSF53254">
    <property type="entry name" value="Phosphoglycerate mutase-like"/>
    <property type="match status" value="1"/>
</dbReference>
<dbReference type="PANTHER" id="PTHR48100">
    <property type="entry name" value="BROAD-SPECIFICITY PHOSPHATASE YOR283W-RELATED"/>
    <property type="match status" value="1"/>
</dbReference>
<gene>
    <name evidence="5" type="ORF">GND95_06295</name>
</gene>
<sequence>MRHWPENQIKIVMIRHGETASNKEQRYLGKTDEPLSEEGIKVLQEAKDAGVYPEIDYLFSSPMKRCLETAKILYPDKEPIIIPDWEEMNFGIFEGKNYIDLQKDERYQAWIDSNGTLPFPEGESREDFDNRCKQGFQRMISYLMNLLKQVKDSKLTIGLIVHGGTIMSLLSRYHGGEYFNYQVPNGNGYICSLKGSLKKPEIAEIKKLWENKL</sequence>
<dbReference type="InterPro" id="IPR029033">
    <property type="entry name" value="His_PPase_superfam"/>
</dbReference>
<evidence type="ECO:0000256" key="1">
    <source>
        <dbReference type="ARBA" id="ARBA00023152"/>
    </source>
</evidence>
<keyword evidence="2" id="KW-0413">Isomerase</keyword>
<dbReference type="SMART" id="SM00855">
    <property type="entry name" value="PGAM"/>
    <property type="match status" value="1"/>
</dbReference>
<evidence type="ECO:0000256" key="3">
    <source>
        <dbReference type="PIRSR" id="PIRSR613078-1"/>
    </source>
</evidence>
<dbReference type="InterPro" id="IPR013078">
    <property type="entry name" value="His_Pase_superF_clade-1"/>
</dbReference>
<dbReference type="OrthoDB" id="9783269at2"/>
<reference evidence="5 6" key="1">
    <citation type="submission" date="2019-12" db="EMBL/GenBank/DDBJ databases">
        <title>Defluviitalea raffinosedens, isolated from a biogas fermenter, genome sequencing and characterization.</title>
        <authorList>
            <person name="Rettenmaier R."/>
            <person name="Schneider M."/>
            <person name="Neuhaus K."/>
            <person name="Liebl W."/>
            <person name="Zverlov V."/>
        </authorList>
    </citation>
    <scope>NUCLEOTIDE SEQUENCE [LARGE SCALE GENOMIC DNA]</scope>
    <source>
        <strain evidence="5 6">249c-K6</strain>
    </source>
</reference>
<dbReference type="GO" id="GO:0016791">
    <property type="term" value="F:phosphatase activity"/>
    <property type="evidence" value="ECO:0007669"/>
    <property type="project" value="TreeGrafter"/>
</dbReference>
<dbReference type="RefSeq" id="WP_158740005.1">
    <property type="nucleotide sequence ID" value="NZ_WSLF01000004.1"/>
</dbReference>
<evidence type="ECO:0000256" key="2">
    <source>
        <dbReference type="ARBA" id="ARBA00023235"/>
    </source>
</evidence>
<name>A0A7C8LI66_9FIRM</name>
<accession>A0A7C8LI66</accession>